<accession>A0A3N0XBT2</accession>
<reference evidence="2" key="1">
    <citation type="submission" date="2018-11" db="EMBL/GenBank/DDBJ databases">
        <title>Proposal to divide the Flavobacteriaceae and reorganize its genera based on Amino Acid Identity values calculated from whole genome sequences.</title>
        <authorList>
            <person name="Nicholson A.C."/>
            <person name="Gulvik C.A."/>
            <person name="Whitney A.M."/>
            <person name="Humrighouse B.W."/>
            <person name="Bell M."/>
            <person name="Holmes B."/>
            <person name="Steigerwalt A."/>
            <person name="Villarma A."/>
            <person name="Sheth M."/>
            <person name="Batra D."/>
            <person name="Pryor J."/>
            <person name="Bernardet J.-F."/>
            <person name="Hugo C."/>
            <person name="Kampfer P."/>
            <person name="Newman J."/>
            <person name="Mcquiston J."/>
        </authorList>
    </citation>
    <scope>NUCLEOTIDE SEQUENCE [LARGE SCALE GENOMIC DNA]</scope>
    <source>
        <strain evidence="2">DSM 22165</strain>
    </source>
</reference>
<sequence length="215" mass="24880">MKKDSLQKFTDFETRFGDLLEKDQLDIIDFNNFSKDEQEQINERLTNLLNTTKLDDHDKLLYKLDKVLHPVAKNQIWERNHNTITATISNLMQEYGRMPTASEIANKSELSRQTVTKHLKEYGSNSLYLEKKEQFVFMTDKVLAKVFQFAVNGDIGAAKLYFNVMGCLNAGSGKTIQNNNFIQINNTILKQETIEQLEPEQIKEIEAIVLKNQIM</sequence>
<dbReference type="SUPFAM" id="SSF88659">
    <property type="entry name" value="Sigma3 and sigma4 domains of RNA polymerase sigma factors"/>
    <property type="match status" value="1"/>
</dbReference>
<dbReference type="InterPro" id="IPR013324">
    <property type="entry name" value="RNA_pol_sigma_r3/r4-like"/>
</dbReference>
<dbReference type="RefSeq" id="WP_123280492.1">
    <property type="nucleotide sequence ID" value="NZ_RJTU01000015.1"/>
</dbReference>
<dbReference type="EMBL" id="RJTU01000015">
    <property type="protein sequence ID" value="ROI14615.1"/>
    <property type="molecule type" value="Genomic_DNA"/>
</dbReference>
<name>A0A3N0XBT2_9FLAO</name>
<dbReference type="Proteomes" id="UP000267623">
    <property type="component" value="Unassembled WGS sequence"/>
</dbReference>
<dbReference type="InterPro" id="IPR036388">
    <property type="entry name" value="WH-like_DNA-bd_sf"/>
</dbReference>
<organism evidence="1 2">
    <name type="scientific">Epilithonimonas hominis</name>
    <dbReference type="NCBI Taxonomy" id="420404"/>
    <lineage>
        <taxon>Bacteria</taxon>
        <taxon>Pseudomonadati</taxon>
        <taxon>Bacteroidota</taxon>
        <taxon>Flavobacteriia</taxon>
        <taxon>Flavobacteriales</taxon>
        <taxon>Weeksellaceae</taxon>
        <taxon>Chryseobacterium group</taxon>
        <taxon>Epilithonimonas</taxon>
    </lineage>
</organism>
<dbReference type="AlphaFoldDB" id="A0A3N0XBT2"/>
<evidence type="ECO:0000313" key="2">
    <source>
        <dbReference type="Proteomes" id="UP000267623"/>
    </source>
</evidence>
<protein>
    <submittedName>
        <fullName evidence="1">Uncharacterized protein</fullName>
    </submittedName>
</protein>
<dbReference type="Gene3D" id="1.10.10.10">
    <property type="entry name" value="Winged helix-like DNA-binding domain superfamily/Winged helix DNA-binding domain"/>
    <property type="match status" value="1"/>
</dbReference>
<comment type="caution">
    <text evidence="1">The sequence shown here is derived from an EMBL/GenBank/DDBJ whole genome shotgun (WGS) entry which is preliminary data.</text>
</comment>
<proteinExistence type="predicted"/>
<gene>
    <name evidence="1" type="ORF">EGH73_02280</name>
</gene>
<evidence type="ECO:0000313" key="1">
    <source>
        <dbReference type="EMBL" id="ROI14615.1"/>
    </source>
</evidence>